<accession>A0A1C6RWD6</accession>
<dbReference type="EMBL" id="FMHW01000002">
    <property type="protein sequence ID" value="SCL21528.1"/>
    <property type="molecule type" value="Genomic_DNA"/>
</dbReference>
<proteinExistence type="predicted"/>
<protein>
    <submittedName>
        <fullName evidence="1">Uncharacterized protein</fullName>
    </submittedName>
</protein>
<keyword evidence="2" id="KW-1185">Reference proteome</keyword>
<dbReference type="Proteomes" id="UP000198959">
    <property type="component" value="Unassembled WGS sequence"/>
</dbReference>
<name>A0A1C6RWD6_9ACTN</name>
<dbReference type="AlphaFoldDB" id="A0A1C6RWD6"/>
<dbReference type="STRING" id="145854.GA0074692_1196"/>
<evidence type="ECO:0000313" key="2">
    <source>
        <dbReference type="Proteomes" id="UP000198959"/>
    </source>
</evidence>
<dbReference type="OrthoDB" id="3366933at2"/>
<dbReference type="RefSeq" id="WP_091640175.1">
    <property type="nucleotide sequence ID" value="NZ_FMHW01000002.1"/>
</dbReference>
<evidence type="ECO:0000313" key="1">
    <source>
        <dbReference type="EMBL" id="SCL21528.1"/>
    </source>
</evidence>
<gene>
    <name evidence="1" type="ORF">GA0074692_1196</name>
</gene>
<reference evidence="2" key="1">
    <citation type="submission" date="2016-06" db="EMBL/GenBank/DDBJ databases">
        <authorList>
            <person name="Varghese N."/>
            <person name="Submissions Spin"/>
        </authorList>
    </citation>
    <scope>NUCLEOTIDE SEQUENCE [LARGE SCALE GENOMIC DNA]</scope>
    <source>
        <strain evidence="2">DSM 43817</strain>
    </source>
</reference>
<sequence length="160" mass="17643">MGFFRSRVGRWTPPQQPACSCPEHAEDLVELVLPTDDPGWPPARFADLVEGREVGVEPLPPRDRWLEPYDESDAGPERLGPFHWVLWVGDGARGCYSDDAPLSLDQALLDRSGVERVEWLDREEFLVGAPTLCAGGVLAVVARALADPRVRRPLPEAPPA</sequence>
<organism evidence="1 2">
    <name type="scientific">Micromonospora pallida</name>
    <dbReference type="NCBI Taxonomy" id="145854"/>
    <lineage>
        <taxon>Bacteria</taxon>
        <taxon>Bacillati</taxon>
        <taxon>Actinomycetota</taxon>
        <taxon>Actinomycetes</taxon>
        <taxon>Micromonosporales</taxon>
        <taxon>Micromonosporaceae</taxon>
        <taxon>Micromonospora</taxon>
    </lineage>
</organism>